<organism evidence="2 3">
    <name type="scientific">Bradyrhizobium erythrophlei</name>
    <dbReference type="NCBI Taxonomy" id="1437360"/>
    <lineage>
        <taxon>Bacteria</taxon>
        <taxon>Pseudomonadati</taxon>
        <taxon>Pseudomonadota</taxon>
        <taxon>Alphaproteobacteria</taxon>
        <taxon>Hyphomicrobiales</taxon>
        <taxon>Nitrobacteraceae</taxon>
        <taxon>Bradyrhizobium</taxon>
    </lineage>
</organism>
<feature type="region of interest" description="Disordered" evidence="1">
    <location>
        <begin position="107"/>
        <end position="139"/>
    </location>
</feature>
<name>A0A1M5Y8M2_9BRAD</name>
<evidence type="ECO:0000313" key="3">
    <source>
        <dbReference type="Proteomes" id="UP000189796"/>
    </source>
</evidence>
<dbReference type="Proteomes" id="UP000189796">
    <property type="component" value="Chromosome I"/>
</dbReference>
<gene>
    <name evidence="2" type="ORF">SAMN05443248_8028</name>
</gene>
<sequence>MVADLFRSRTALEVEIWMLGQQINVLRRTAPKETDLQRHRPLDFCLPLSASPWRSRCAGDCQAGDRGQMASRRVPIILAMEIESAGWQANSSVGDTQAYPRDEHCQSAVGSAADPWRTPQARRRCRTDERGQVHGQATRPAVPRLEDIPLQSCGRDRCDGYVRRADNLVSPALWIADHGARPATYSVVWRHSASNRRMDRKSGHGSMRLGTGSPLSHS</sequence>
<dbReference type="EMBL" id="LT670817">
    <property type="protein sequence ID" value="SHI08269.1"/>
    <property type="molecule type" value="Genomic_DNA"/>
</dbReference>
<feature type="region of interest" description="Disordered" evidence="1">
    <location>
        <begin position="194"/>
        <end position="218"/>
    </location>
</feature>
<dbReference type="AlphaFoldDB" id="A0A1M5Y8M2"/>
<protein>
    <submittedName>
        <fullName evidence="2">Uncharacterized protein</fullName>
    </submittedName>
</protein>
<evidence type="ECO:0000256" key="1">
    <source>
        <dbReference type="SAM" id="MobiDB-lite"/>
    </source>
</evidence>
<accession>A0A1M5Y8M2</accession>
<proteinExistence type="predicted"/>
<evidence type="ECO:0000313" key="2">
    <source>
        <dbReference type="EMBL" id="SHI08269.1"/>
    </source>
</evidence>
<reference evidence="2 3" key="1">
    <citation type="submission" date="2016-11" db="EMBL/GenBank/DDBJ databases">
        <authorList>
            <person name="Jaros S."/>
            <person name="Januszkiewicz K."/>
            <person name="Wedrychowicz H."/>
        </authorList>
    </citation>
    <scope>NUCLEOTIDE SEQUENCE [LARGE SCALE GENOMIC DNA]</scope>
    <source>
        <strain evidence="2 3">GAS138</strain>
    </source>
</reference>